<evidence type="ECO:0000313" key="7">
    <source>
        <dbReference type="EMBL" id="OJJ42883.1"/>
    </source>
</evidence>
<name>A0A1L9S6V5_9EURO</name>
<dbReference type="VEuPathDB" id="FungiDB:ASPZODRAFT_137026"/>
<dbReference type="STRING" id="1073090.A0A1L9S6V5"/>
<dbReference type="InterPro" id="IPR052649">
    <property type="entry name" value="NCE102-like"/>
</dbReference>
<feature type="domain" description="MARVEL" evidence="6">
    <location>
        <begin position="1"/>
        <end position="124"/>
    </location>
</feature>
<dbReference type="Proteomes" id="UP000184188">
    <property type="component" value="Unassembled WGS sequence"/>
</dbReference>
<dbReference type="GO" id="GO:0005886">
    <property type="term" value="C:plasma membrane"/>
    <property type="evidence" value="ECO:0007669"/>
    <property type="project" value="TreeGrafter"/>
</dbReference>
<reference evidence="8" key="1">
    <citation type="journal article" date="2017" name="Genome Biol.">
        <title>Comparative genomics reveals high biological diversity and specific adaptations in the industrially and medically important fungal genus Aspergillus.</title>
        <authorList>
            <person name="de Vries R.P."/>
            <person name="Riley R."/>
            <person name="Wiebenga A."/>
            <person name="Aguilar-Osorio G."/>
            <person name="Amillis S."/>
            <person name="Uchima C.A."/>
            <person name="Anderluh G."/>
            <person name="Asadollahi M."/>
            <person name="Askin M."/>
            <person name="Barry K."/>
            <person name="Battaglia E."/>
            <person name="Bayram O."/>
            <person name="Benocci T."/>
            <person name="Braus-Stromeyer S.A."/>
            <person name="Caldana C."/>
            <person name="Canovas D."/>
            <person name="Cerqueira G.C."/>
            <person name="Chen F."/>
            <person name="Chen W."/>
            <person name="Choi C."/>
            <person name="Clum A."/>
            <person name="Dos Santos R.A."/>
            <person name="Damasio A.R."/>
            <person name="Diallinas G."/>
            <person name="Emri T."/>
            <person name="Fekete E."/>
            <person name="Flipphi M."/>
            <person name="Freyberg S."/>
            <person name="Gallo A."/>
            <person name="Gournas C."/>
            <person name="Habgood R."/>
            <person name="Hainaut M."/>
            <person name="Harispe M.L."/>
            <person name="Henrissat B."/>
            <person name="Hilden K.S."/>
            <person name="Hope R."/>
            <person name="Hossain A."/>
            <person name="Karabika E."/>
            <person name="Karaffa L."/>
            <person name="Karanyi Z."/>
            <person name="Krasevec N."/>
            <person name="Kuo A."/>
            <person name="Kusch H."/>
            <person name="LaButti K."/>
            <person name="Lagendijk E.L."/>
            <person name="Lapidus A."/>
            <person name="Levasseur A."/>
            <person name="Lindquist E."/>
            <person name="Lipzen A."/>
            <person name="Logrieco A.F."/>
            <person name="MacCabe A."/>
            <person name="Maekelae M.R."/>
            <person name="Malavazi I."/>
            <person name="Melin P."/>
            <person name="Meyer V."/>
            <person name="Mielnichuk N."/>
            <person name="Miskei M."/>
            <person name="Molnar A.P."/>
            <person name="Mule G."/>
            <person name="Ngan C.Y."/>
            <person name="Orejas M."/>
            <person name="Orosz E."/>
            <person name="Ouedraogo J.P."/>
            <person name="Overkamp K.M."/>
            <person name="Park H.-S."/>
            <person name="Perrone G."/>
            <person name="Piumi F."/>
            <person name="Punt P.J."/>
            <person name="Ram A.F."/>
            <person name="Ramon A."/>
            <person name="Rauscher S."/>
            <person name="Record E."/>
            <person name="Riano-Pachon D.M."/>
            <person name="Robert V."/>
            <person name="Roehrig J."/>
            <person name="Ruller R."/>
            <person name="Salamov A."/>
            <person name="Salih N.S."/>
            <person name="Samson R.A."/>
            <person name="Sandor E."/>
            <person name="Sanguinetti M."/>
            <person name="Schuetze T."/>
            <person name="Sepcic K."/>
            <person name="Shelest E."/>
            <person name="Sherlock G."/>
            <person name="Sophianopoulou V."/>
            <person name="Squina F.M."/>
            <person name="Sun H."/>
            <person name="Susca A."/>
            <person name="Todd R.B."/>
            <person name="Tsang A."/>
            <person name="Unkles S.E."/>
            <person name="van de Wiele N."/>
            <person name="van Rossen-Uffink D."/>
            <person name="Oliveira J.V."/>
            <person name="Vesth T.C."/>
            <person name="Visser J."/>
            <person name="Yu J.-H."/>
            <person name="Zhou M."/>
            <person name="Andersen M.R."/>
            <person name="Archer D.B."/>
            <person name="Baker S.E."/>
            <person name="Benoit I."/>
            <person name="Brakhage A.A."/>
            <person name="Braus G.H."/>
            <person name="Fischer R."/>
            <person name="Frisvad J.C."/>
            <person name="Goldman G.H."/>
            <person name="Houbraken J."/>
            <person name="Oakley B."/>
            <person name="Pocsi I."/>
            <person name="Scazzocchio C."/>
            <person name="Seiboth B."/>
            <person name="vanKuyk P.A."/>
            <person name="Wortman J."/>
            <person name="Dyer P.S."/>
            <person name="Grigoriev I.V."/>
        </authorList>
    </citation>
    <scope>NUCLEOTIDE SEQUENCE [LARGE SCALE GENOMIC DNA]</scope>
    <source>
        <strain evidence="8">CBS 506.65</strain>
    </source>
</reference>
<dbReference type="InterPro" id="IPR008253">
    <property type="entry name" value="Marvel"/>
</dbReference>
<evidence type="ECO:0000259" key="6">
    <source>
        <dbReference type="Pfam" id="PF01284"/>
    </source>
</evidence>
<evidence type="ECO:0000256" key="5">
    <source>
        <dbReference type="SAM" id="Phobius"/>
    </source>
</evidence>
<feature type="transmembrane region" description="Helical" evidence="5">
    <location>
        <begin position="47"/>
        <end position="72"/>
    </location>
</feature>
<keyword evidence="4 5" id="KW-0472">Membrane</keyword>
<dbReference type="GO" id="GO:0032126">
    <property type="term" value="C:eisosome"/>
    <property type="evidence" value="ECO:0007669"/>
    <property type="project" value="TreeGrafter"/>
</dbReference>
<keyword evidence="2 5" id="KW-0812">Transmembrane</keyword>
<dbReference type="GO" id="GO:0072659">
    <property type="term" value="P:protein localization to plasma membrane"/>
    <property type="evidence" value="ECO:0007669"/>
    <property type="project" value="TreeGrafter"/>
</dbReference>
<feature type="transmembrane region" description="Helical" evidence="5">
    <location>
        <begin position="109"/>
        <end position="128"/>
    </location>
</feature>
<dbReference type="EMBL" id="KV878356">
    <property type="protein sequence ID" value="OJJ42883.1"/>
    <property type="molecule type" value="Genomic_DNA"/>
</dbReference>
<sequence length="148" mass="15911">MALVGNMIASAFSGNPATVNYAMFVSAFGLLSLLYLVPASWNPDWAIHPIILIALDALNTIFFFTAAVALAAKLGAHSCNNSTYTTTNEITNGAHNTHKRCREAQASTAFLWFAWAGFTASLILSIFASRSTGVNLRGGRRRPNMAQV</sequence>
<evidence type="ECO:0000256" key="1">
    <source>
        <dbReference type="ARBA" id="ARBA00004141"/>
    </source>
</evidence>
<dbReference type="AlphaFoldDB" id="A0A1L9S6V5"/>
<dbReference type="GO" id="GO:0070941">
    <property type="term" value="P:eisosome assembly"/>
    <property type="evidence" value="ECO:0007669"/>
    <property type="project" value="TreeGrafter"/>
</dbReference>
<evidence type="ECO:0000256" key="3">
    <source>
        <dbReference type="ARBA" id="ARBA00022989"/>
    </source>
</evidence>
<evidence type="ECO:0000256" key="4">
    <source>
        <dbReference type="ARBA" id="ARBA00023136"/>
    </source>
</evidence>
<accession>A0A1L9S6V5</accession>
<protein>
    <recommendedName>
        <fullName evidence="6">MARVEL domain-containing protein</fullName>
    </recommendedName>
</protein>
<dbReference type="GeneID" id="34610658"/>
<comment type="subcellular location">
    <subcellularLocation>
        <location evidence="1">Membrane</location>
        <topology evidence="1">Multi-pass membrane protein</topology>
    </subcellularLocation>
</comment>
<evidence type="ECO:0000256" key="2">
    <source>
        <dbReference type="ARBA" id="ARBA00022692"/>
    </source>
</evidence>
<feature type="transmembrane region" description="Helical" evidence="5">
    <location>
        <begin position="21"/>
        <end position="41"/>
    </location>
</feature>
<dbReference type="PANTHER" id="PTHR28165">
    <property type="entry name" value="NON-CLASSICAL EXPORT PROTEIN 2-RELATED"/>
    <property type="match status" value="1"/>
</dbReference>
<keyword evidence="8" id="KW-1185">Reference proteome</keyword>
<dbReference type="PANTHER" id="PTHR28165:SF1">
    <property type="entry name" value="NON-CLASSICAL EXPORT PROTEIN 2-RELATED"/>
    <property type="match status" value="1"/>
</dbReference>
<dbReference type="OrthoDB" id="5423111at2759"/>
<evidence type="ECO:0000313" key="8">
    <source>
        <dbReference type="Proteomes" id="UP000184188"/>
    </source>
</evidence>
<proteinExistence type="predicted"/>
<dbReference type="Pfam" id="PF01284">
    <property type="entry name" value="MARVEL"/>
    <property type="match status" value="1"/>
</dbReference>
<keyword evidence="3 5" id="KW-1133">Transmembrane helix</keyword>
<organism evidence="7 8">
    <name type="scientific">Penicilliopsis zonata CBS 506.65</name>
    <dbReference type="NCBI Taxonomy" id="1073090"/>
    <lineage>
        <taxon>Eukaryota</taxon>
        <taxon>Fungi</taxon>
        <taxon>Dikarya</taxon>
        <taxon>Ascomycota</taxon>
        <taxon>Pezizomycotina</taxon>
        <taxon>Eurotiomycetes</taxon>
        <taxon>Eurotiomycetidae</taxon>
        <taxon>Eurotiales</taxon>
        <taxon>Aspergillaceae</taxon>
        <taxon>Penicilliopsis</taxon>
    </lineage>
</organism>
<dbReference type="RefSeq" id="XP_022577393.1">
    <property type="nucleotide sequence ID" value="XM_022724193.1"/>
</dbReference>
<gene>
    <name evidence="7" type="ORF">ASPZODRAFT_137026</name>
</gene>